<reference evidence="1" key="1">
    <citation type="journal article" date="2015" name="Nature">
        <title>Complex archaea that bridge the gap between prokaryotes and eukaryotes.</title>
        <authorList>
            <person name="Spang A."/>
            <person name="Saw J.H."/>
            <person name="Jorgensen S.L."/>
            <person name="Zaremba-Niedzwiedzka K."/>
            <person name="Martijn J."/>
            <person name="Lind A.E."/>
            <person name="van Eijk R."/>
            <person name="Schleper C."/>
            <person name="Guy L."/>
            <person name="Ettema T.J."/>
        </authorList>
    </citation>
    <scope>NUCLEOTIDE SEQUENCE</scope>
</reference>
<comment type="caution">
    <text evidence="1">The sequence shown here is derived from an EMBL/GenBank/DDBJ whole genome shotgun (WGS) entry which is preliminary data.</text>
</comment>
<evidence type="ECO:0000313" key="1">
    <source>
        <dbReference type="EMBL" id="KKK71567.1"/>
    </source>
</evidence>
<gene>
    <name evidence="1" type="ORF">LCGC14_2912620</name>
</gene>
<proteinExistence type="predicted"/>
<name>A0A0F8XR77_9ZZZZ</name>
<dbReference type="AlphaFoldDB" id="A0A0F8XR77"/>
<accession>A0A0F8XR77</accession>
<protein>
    <submittedName>
        <fullName evidence="1">Uncharacterized protein</fullName>
    </submittedName>
</protein>
<dbReference type="EMBL" id="LAZR01057674">
    <property type="protein sequence ID" value="KKK71567.1"/>
    <property type="molecule type" value="Genomic_DNA"/>
</dbReference>
<organism evidence="1">
    <name type="scientific">marine sediment metagenome</name>
    <dbReference type="NCBI Taxonomy" id="412755"/>
    <lineage>
        <taxon>unclassified sequences</taxon>
        <taxon>metagenomes</taxon>
        <taxon>ecological metagenomes</taxon>
    </lineage>
</organism>
<sequence>MKVSFIWRLAFALAIGFSLGVFVTSKTFIKNIPPTTEISIGRVKIKGKDNTVDNLMKVEDISTDASETKNKKNRVRRRDR</sequence>